<evidence type="ECO:0000256" key="5">
    <source>
        <dbReference type="SAM" id="SignalP"/>
    </source>
</evidence>
<evidence type="ECO:0000259" key="6">
    <source>
        <dbReference type="Pfam" id="PF00150"/>
    </source>
</evidence>
<dbReference type="Proteomes" id="UP000629468">
    <property type="component" value="Unassembled WGS sequence"/>
</dbReference>
<evidence type="ECO:0000313" key="7">
    <source>
        <dbReference type="EMBL" id="KAF7770291.1"/>
    </source>
</evidence>
<dbReference type="AlphaFoldDB" id="A0A8H7C8V9"/>
<evidence type="ECO:0000256" key="4">
    <source>
        <dbReference type="RuleBase" id="RU361153"/>
    </source>
</evidence>
<evidence type="ECO:0000256" key="3">
    <source>
        <dbReference type="ARBA" id="ARBA00023295"/>
    </source>
</evidence>
<dbReference type="EMBL" id="JABXXO010000009">
    <property type="protein sequence ID" value="KAF7770291.1"/>
    <property type="molecule type" value="Genomic_DNA"/>
</dbReference>
<dbReference type="PANTHER" id="PTHR31297">
    <property type="entry name" value="GLUCAN ENDO-1,6-BETA-GLUCOSIDASE B"/>
    <property type="match status" value="1"/>
</dbReference>
<accession>A0A8H7C8V9</accession>
<dbReference type="PANTHER" id="PTHR31297:SF42">
    <property type="entry name" value="GLYCOSIDE HYDROLASE FAMILY 5 DOMAIN-CONTAINING PROTEIN"/>
    <property type="match status" value="1"/>
</dbReference>
<evidence type="ECO:0000313" key="8">
    <source>
        <dbReference type="Proteomes" id="UP000629468"/>
    </source>
</evidence>
<proteinExistence type="inferred from homology"/>
<dbReference type="InterPro" id="IPR017853">
    <property type="entry name" value="GH"/>
</dbReference>
<evidence type="ECO:0000256" key="2">
    <source>
        <dbReference type="ARBA" id="ARBA00022801"/>
    </source>
</evidence>
<dbReference type="InterPro" id="IPR001547">
    <property type="entry name" value="Glyco_hydro_5"/>
</dbReference>
<dbReference type="Pfam" id="PF00150">
    <property type="entry name" value="Cellulase"/>
    <property type="match status" value="1"/>
</dbReference>
<name>A0A8H7C8V9_AGABI</name>
<dbReference type="GO" id="GO:0009986">
    <property type="term" value="C:cell surface"/>
    <property type="evidence" value="ECO:0007669"/>
    <property type="project" value="TreeGrafter"/>
</dbReference>
<feature type="signal peptide" evidence="5">
    <location>
        <begin position="1"/>
        <end position="22"/>
    </location>
</feature>
<organism evidence="7 8">
    <name type="scientific">Agaricus bisporus var. burnettii</name>
    <dbReference type="NCBI Taxonomy" id="192524"/>
    <lineage>
        <taxon>Eukaryota</taxon>
        <taxon>Fungi</taxon>
        <taxon>Dikarya</taxon>
        <taxon>Basidiomycota</taxon>
        <taxon>Agaricomycotina</taxon>
        <taxon>Agaricomycetes</taxon>
        <taxon>Agaricomycetidae</taxon>
        <taxon>Agaricales</taxon>
        <taxon>Agaricineae</taxon>
        <taxon>Agaricaceae</taxon>
        <taxon>Agaricus</taxon>
    </lineage>
</organism>
<gene>
    <name evidence="7" type="ORF">Agabi119p4_6265</name>
</gene>
<comment type="caution">
    <text evidence="7">The sequence shown here is derived from an EMBL/GenBank/DDBJ whole genome shotgun (WGS) entry which is preliminary data.</text>
</comment>
<protein>
    <submittedName>
        <fullName evidence="7">CAZyme family GH5</fullName>
    </submittedName>
</protein>
<reference evidence="7 8" key="1">
    <citation type="journal article" name="Sci. Rep.">
        <title>Telomere-to-telomere assembled and centromere annotated genomes of the two main subspecies of the button mushroom Agaricus bisporus reveal especially polymorphic chromosome ends.</title>
        <authorList>
            <person name="Sonnenberg A.S.M."/>
            <person name="Sedaghat-Telgerd N."/>
            <person name="Lavrijssen B."/>
            <person name="Ohm R.A."/>
            <person name="Hendrickx P.M."/>
            <person name="Scholtmeijer K."/>
            <person name="Baars J.J.P."/>
            <person name="van Peer A."/>
        </authorList>
    </citation>
    <scope>NUCLEOTIDE SEQUENCE [LARGE SCALE GENOMIC DNA]</scope>
    <source>
        <strain evidence="7 8">H119_p4</strain>
    </source>
</reference>
<dbReference type="GO" id="GO:0009251">
    <property type="term" value="P:glucan catabolic process"/>
    <property type="evidence" value="ECO:0007669"/>
    <property type="project" value="TreeGrafter"/>
</dbReference>
<evidence type="ECO:0000256" key="1">
    <source>
        <dbReference type="ARBA" id="ARBA00005641"/>
    </source>
</evidence>
<comment type="similarity">
    <text evidence="1 4">Belongs to the glycosyl hydrolase 5 (cellulase A) family.</text>
</comment>
<sequence>MPSTHLNILSLFAALSAVVVKAAFPSKIFGVNLGSWLLIEPWMLPQEWLDMGGEQCSDCSRCIASEFEFAKAFPNTVDDIFNDHWNSWFNQADVDDLVSVGINTVRVPLGYWIVEDLVDRSEEFYPRGGLKQLRRGLQQLQNAGIVAILDHHALPGVQDPQQQFTGRCTTDVQFYTPHNYHRALVWAAVMTTLSHLDPTFGSVTAIEAVNEPIMDANQTPGYGGYQKHFVEVIRAVELALGISVPGFEDEFGRLPSSTNFTESIRAVANQVDFDDEVISVIQEAVPTTLRIADQLGISAILNFSRNPNSRRELLSTNFMDINWQHNNPSNPADAAIGPQVYDNHLYYSFGGVADANPQAYMESICNLDRVERDAQLGNSPLFFGEWGLPTQFQATDSFLRQWADAQKLAYSKGKGWIFWNFKIEISNRAGDLARQWSYMEGVRRGYLTRDPSRFNDPNVCDNFVNKFAYAELEE</sequence>
<dbReference type="Gene3D" id="3.20.20.80">
    <property type="entry name" value="Glycosidases"/>
    <property type="match status" value="1"/>
</dbReference>
<keyword evidence="2 4" id="KW-0378">Hydrolase</keyword>
<keyword evidence="5" id="KW-0732">Signal</keyword>
<dbReference type="GO" id="GO:0005576">
    <property type="term" value="C:extracellular region"/>
    <property type="evidence" value="ECO:0007669"/>
    <property type="project" value="TreeGrafter"/>
</dbReference>
<feature type="chain" id="PRO_5034020352" evidence="5">
    <location>
        <begin position="23"/>
        <end position="474"/>
    </location>
</feature>
<feature type="domain" description="Glycoside hydrolase family 5" evidence="6">
    <location>
        <begin position="84"/>
        <end position="422"/>
    </location>
</feature>
<keyword evidence="3 4" id="KW-0326">Glycosidase</keyword>
<dbReference type="InterPro" id="IPR050386">
    <property type="entry name" value="Glycosyl_hydrolase_5"/>
</dbReference>
<dbReference type="SUPFAM" id="SSF51445">
    <property type="entry name" value="(Trans)glycosidases"/>
    <property type="match status" value="1"/>
</dbReference>
<dbReference type="GO" id="GO:0008422">
    <property type="term" value="F:beta-glucosidase activity"/>
    <property type="evidence" value="ECO:0007669"/>
    <property type="project" value="TreeGrafter"/>
</dbReference>